<dbReference type="EMBL" id="VLKG01000004">
    <property type="protein sequence ID" value="TWH75915.1"/>
    <property type="molecule type" value="Genomic_DNA"/>
</dbReference>
<reference evidence="1 2" key="1">
    <citation type="submission" date="2019-07" db="EMBL/GenBank/DDBJ databases">
        <title>Genomic Encyclopedia of Type Strains, Phase I: the one thousand microbial genomes (KMG-I) project.</title>
        <authorList>
            <person name="Kyrpides N."/>
        </authorList>
    </citation>
    <scope>NUCLEOTIDE SEQUENCE [LARGE SCALE GENOMIC DNA]</scope>
    <source>
        <strain evidence="1 2">DSM 375</strain>
    </source>
</reference>
<gene>
    <name evidence="1" type="ORF">LX59_01425</name>
</gene>
<dbReference type="Proteomes" id="UP000319627">
    <property type="component" value="Unassembled WGS sequence"/>
</dbReference>
<evidence type="ECO:0000313" key="2">
    <source>
        <dbReference type="Proteomes" id="UP000319627"/>
    </source>
</evidence>
<keyword evidence="2" id="KW-1185">Reference proteome</keyword>
<sequence length="45" mass="4806">MFSSHLSRRKVLAGTSIGLLSLLLPQYVFSQISAASVSILEVDGL</sequence>
<comment type="caution">
    <text evidence="1">The sequence shown here is derived from an EMBL/GenBank/DDBJ whole genome shotgun (WGS) entry which is preliminary data.</text>
</comment>
<evidence type="ECO:0000313" key="1">
    <source>
        <dbReference type="EMBL" id="TWH75915.1"/>
    </source>
</evidence>
<name>A0A562IZ88_9GAMM</name>
<proteinExistence type="predicted"/>
<accession>A0A562IZ88</accession>
<organism evidence="1 2">
    <name type="scientific">Azomonas agilis</name>
    <dbReference type="NCBI Taxonomy" id="116849"/>
    <lineage>
        <taxon>Bacteria</taxon>
        <taxon>Pseudomonadati</taxon>
        <taxon>Pseudomonadota</taxon>
        <taxon>Gammaproteobacteria</taxon>
        <taxon>Pseudomonadales</taxon>
        <taxon>Pseudomonadaceae</taxon>
        <taxon>Azomonas</taxon>
    </lineage>
</organism>
<protein>
    <submittedName>
        <fullName evidence="1">Uncharacterized protein</fullName>
    </submittedName>
</protein>
<dbReference type="AlphaFoldDB" id="A0A562IZ88"/>